<evidence type="ECO:0000313" key="7">
    <source>
        <dbReference type="EMBL" id="NEV63927.1"/>
    </source>
</evidence>
<comment type="similarity">
    <text evidence="1">Belongs to the class-II pyridoxal-phosphate-dependent aminotransferase family. Histidinol-phosphate aminotransferase subfamily.</text>
</comment>
<protein>
    <recommendedName>
        <fullName evidence="5">Aminotransferase</fullName>
        <ecNumber evidence="5">2.6.1.-</ecNumber>
    </recommendedName>
</protein>
<dbReference type="AlphaFoldDB" id="A0A6M0K5Q0"/>
<comment type="similarity">
    <text evidence="5">Belongs to the class-I pyridoxal-phosphate-dependent aminotransferase family.</text>
</comment>
<dbReference type="EC" id="2.6.1.-" evidence="5"/>
<dbReference type="PANTHER" id="PTHR43643">
    <property type="entry name" value="HISTIDINOL-PHOSPHATE AMINOTRANSFERASE 2"/>
    <property type="match status" value="1"/>
</dbReference>
<dbReference type="InterPro" id="IPR015422">
    <property type="entry name" value="PyrdxlP-dep_Trfase_small"/>
</dbReference>
<evidence type="ECO:0000259" key="6">
    <source>
        <dbReference type="Pfam" id="PF00155"/>
    </source>
</evidence>
<dbReference type="InterPro" id="IPR004839">
    <property type="entry name" value="Aminotransferase_I/II_large"/>
</dbReference>
<dbReference type="CDD" id="cd00609">
    <property type="entry name" value="AAT_like"/>
    <property type="match status" value="1"/>
</dbReference>
<dbReference type="Proteomes" id="UP000483379">
    <property type="component" value="Unassembled WGS sequence"/>
</dbReference>
<organism evidence="7 8">
    <name type="scientific">Thiorhodococcus minor</name>
    <dbReference type="NCBI Taxonomy" id="57489"/>
    <lineage>
        <taxon>Bacteria</taxon>
        <taxon>Pseudomonadati</taxon>
        <taxon>Pseudomonadota</taxon>
        <taxon>Gammaproteobacteria</taxon>
        <taxon>Chromatiales</taxon>
        <taxon>Chromatiaceae</taxon>
        <taxon>Thiorhodococcus</taxon>
    </lineage>
</organism>
<evidence type="ECO:0000256" key="4">
    <source>
        <dbReference type="ARBA" id="ARBA00022898"/>
    </source>
</evidence>
<keyword evidence="3 5" id="KW-0808">Transferase</keyword>
<dbReference type="PANTHER" id="PTHR43643:SF3">
    <property type="entry name" value="HISTIDINOL-PHOSPHATE AMINOTRANSFERASE"/>
    <property type="match status" value="1"/>
</dbReference>
<dbReference type="GO" id="GO:0008483">
    <property type="term" value="F:transaminase activity"/>
    <property type="evidence" value="ECO:0007669"/>
    <property type="project" value="UniProtKB-KW"/>
</dbReference>
<comment type="caution">
    <text evidence="7">The sequence shown here is derived from an EMBL/GenBank/DDBJ whole genome shotgun (WGS) entry which is preliminary data.</text>
</comment>
<gene>
    <name evidence="7" type="ORF">G3446_18885</name>
</gene>
<reference evidence="7 8" key="1">
    <citation type="submission" date="2020-02" db="EMBL/GenBank/DDBJ databases">
        <title>Genome sequences of Thiorhodococcus mannitoliphagus and Thiorhodococcus minor, purple sulfur photosynthetic bacteria in the gammaproteobacterial family, Chromatiaceae.</title>
        <authorList>
            <person name="Aviles F.A."/>
            <person name="Meyer T.E."/>
            <person name="Kyndt J.A."/>
        </authorList>
    </citation>
    <scope>NUCLEOTIDE SEQUENCE [LARGE SCALE GENOMIC DNA]</scope>
    <source>
        <strain evidence="7 8">DSM 11518</strain>
    </source>
</reference>
<dbReference type="EMBL" id="JAAIJQ010000067">
    <property type="protein sequence ID" value="NEV63927.1"/>
    <property type="molecule type" value="Genomic_DNA"/>
</dbReference>
<dbReference type="Pfam" id="PF00155">
    <property type="entry name" value="Aminotran_1_2"/>
    <property type="match status" value="1"/>
</dbReference>
<sequence>MSETPVTTDLSANENPLGPSPKALAAIESAMVGLNRYPDRSCARLKAALAERLGVDREQLAIGNGSCELLELAVRALVRPGQSVVIGTPGFPAYRGVVQRAGGKVRLVPARSYFDDLDAMLAQIDETTPLVVLGNPTNPAGTLSGRERLMGFLRRLPAGVTLILDEAYHDYVDTREYPDAVDLQRAGWPVIALRSFSKAHGLAGLRVGYAVAAPDVIARIETGHQQFNTNTLAQAAALAALDDEAHLWMSVGLNRVGRGELFQGLAARGLNPVPSQASFILFPVAHAASLAGRLAERGVLVKRLARYGLDDHVRVSTGMPEDHCRFFEALDGVLGESEGVVAVRSACPVLGG</sequence>
<evidence type="ECO:0000256" key="5">
    <source>
        <dbReference type="RuleBase" id="RU000481"/>
    </source>
</evidence>
<dbReference type="InterPro" id="IPR004838">
    <property type="entry name" value="NHTrfase_class1_PyrdxlP-BS"/>
</dbReference>
<proteinExistence type="inferred from homology"/>
<dbReference type="GO" id="GO:0030170">
    <property type="term" value="F:pyridoxal phosphate binding"/>
    <property type="evidence" value="ECO:0007669"/>
    <property type="project" value="InterPro"/>
</dbReference>
<dbReference type="SUPFAM" id="SSF53383">
    <property type="entry name" value="PLP-dependent transferases"/>
    <property type="match status" value="1"/>
</dbReference>
<name>A0A6M0K5Q0_9GAMM</name>
<evidence type="ECO:0000313" key="8">
    <source>
        <dbReference type="Proteomes" id="UP000483379"/>
    </source>
</evidence>
<accession>A0A6M0K5Q0</accession>
<evidence type="ECO:0000256" key="3">
    <source>
        <dbReference type="ARBA" id="ARBA00022679"/>
    </source>
</evidence>
<keyword evidence="8" id="KW-1185">Reference proteome</keyword>
<dbReference type="InterPro" id="IPR015424">
    <property type="entry name" value="PyrdxlP-dep_Trfase"/>
</dbReference>
<keyword evidence="4" id="KW-0663">Pyridoxal phosphate</keyword>
<dbReference type="InterPro" id="IPR015421">
    <property type="entry name" value="PyrdxlP-dep_Trfase_major"/>
</dbReference>
<dbReference type="InterPro" id="IPR050106">
    <property type="entry name" value="HistidinolP_aminotransfase"/>
</dbReference>
<dbReference type="RefSeq" id="WP_164454389.1">
    <property type="nucleotide sequence ID" value="NZ_JAAIJQ010000067.1"/>
</dbReference>
<feature type="domain" description="Aminotransferase class I/classII large" evidence="6">
    <location>
        <begin position="8"/>
        <end position="324"/>
    </location>
</feature>
<evidence type="ECO:0000256" key="2">
    <source>
        <dbReference type="ARBA" id="ARBA00022576"/>
    </source>
</evidence>
<dbReference type="PROSITE" id="PS00105">
    <property type="entry name" value="AA_TRANSFER_CLASS_1"/>
    <property type="match status" value="1"/>
</dbReference>
<comment type="cofactor">
    <cofactor evidence="5">
        <name>pyridoxal 5'-phosphate</name>
        <dbReference type="ChEBI" id="CHEBI:597326"/>
    </cofactor>
</comment>
<dbReference type="Gene3D" id="3.90.1150.10">
    <property type="entry name" value="Aspartate Aminotransferase, domain 1"/>
    <property type="match status" value="1"/>
</dbReference>
<evidence type="ECO:0000256" key="1">
    <source>
        <dbReference type="ARBA" id="ARBA00007970"/>
    </source>
</evidence>
<dbReference type="Gene3D" id="3.40.640.10">
    <property type="entry name" value="Type I PLP-dependent aspartate aminotransferase-like (Major domain)"/>
    <property type="match status" value="1"/>
</dbReference>
<keyword evidence="2 5" id="KW-0032">Aminotransferase</keyword>